<dbReference type="KEGG" id="xau:Xaut_4882"/>
<dbReference type="OrthoDB" id="9784513at2"/>
<gene>
    <name evidence="2" type="ordered locus">Xaut_2268</name>
    <name evidence="3" type="ordered locus">Xaut_4882</name>
</gene>
<dbReference type="HOGENOM" id="CLU_107458_0_0_5"/>
<accession>A7IHL8</accession>
<evidence type="ECO:0000313" key="3">
    <source>
        <dbReference type="EMBL" id="ABS70090.1"/>
    </source>
</evidence>
<dbReference type="Pfam" id="PF00581">
    <property type="entry name" value="Rhodanese"/>
    <property type="match status" value="1"/>
</dbReference>
<dbReference type="InterPro" id="IPR036873">
    <property type="entry name" value="Rhodanese-like_dom_sf"/>
</dbReference>
<keyword evidence="3" id="KW-0614">Plasmid</keyword>
<dbReference type="InterPro" id="IPR001763">
    <property type="entry name" value="Rhodanese-like_dom"/>
</dbReference>
<protein>
    <submittedName>
        <fullName evidence="2">Rhodanese domain protein</fullName>
    </submittedName>
</protein>
<dbReference type="PROSITE" id="PS50206">
    <property type="entry name" value="RHODANESE_3"/>
    <property type="match status" value="1"/>
</dbReference>
<sequence length="191" mass="20704">MPEEAVVAPQVCITVGVTRCAVPGPDGPLDIRRIADPKHRLSPEWAHTSRPAPPAVLQPLVPVPGVVPLGELELIEALQDPYILIVDSRKPEQFARYTIPGAINLPFTDPETALEALGCRRTGDGWDCSGARPVAMFCNGVWCGQSPTLIHKLTAAGFPPGHIYYYRNGLQGWLLQGLSVWTPGEADVFHI</sequence>
<dbReference type="EMBL" id="CP000782">
    <property type="protein sequence ID" value="ABS70090.1"/>
    <property type="molecule type" value="Genomic_DNA"/>
</dbReference>
<reference evidence="2 4" key="1">
    <citation type="submission" date="2007-07" db="EMBL/GenBank/DDBJ databases">
        <title>Complete sequence of chromosome of Xanthobacter autotrophicus Py2.</title>
        <authorList>
            <consortium name="US DOE Joint Genome Institute"/>
            <person name="Copeland A."/>
            <person name="Lucas S."/>
            <person name="Lapidus A."/>
            <person name="Barry K."/>
            <person name="Glavina del Rio T."/>
            <person name="Hammon N."/>
            <person name="Israni S."/>
            <person name="Dalin E."/>
            <person name="Tice H."/>
            <person name="Pitluck S."/>
            <person name="Sims D."/>
            <person name="Brettin T."/>
            <person name="Bruce D."/>
            <person name="Detter J.C."/>
            <person name="Han C."/>
            <person name="Tapia R."/>
            <person name="Brainard J."/>
            <person name="Schmutz J."/>
            <person name="Larimer F."/>
            <person name="Land M."/>
            <person name="Hauser L."/>
            <person name="Kyrpides N."/>
            <person name="Kim E."/>
            <person name="Ensigns S.A."/>
            <person name="Richardson P."/>
        </authorList>
    </citation>
    <scope>NUCLEOTIDE SEQUENCE [LARGE SCALE GENOMIC DNA]</scope>
    <source>
        <strain evidence="4">ATCC BAA-1158 / Py2</strain>
        <strain evidence="2">Py2</strain>
    </source>
</reference>
<dbReference type="EMBL" id="CP000781">
    <property type="protein sequence ID" value="ABS67511.1"/>
    <property type="molecule type" value="Genomic_DNA"/>
</dbReference>
<dbReference type="CDD" id="cd00158">
    <property type="entry name" value="RHOD"/>
    <property type="match status" value="1"/>
</dbReference>
<evidence type="ECO:0000259" key="1">
    <source>
        <dbReference type="PROSITE" id="PS50206"/>
    </source>
</evidence>
<dbReference type="KEGG" id="xau:Xaut_2268"/>
<feature type="domain" description="Rhodanese" evidence="1">
    <location>
        <begin position="83"/>
        <end position="182"/>
    </location>
</feature>
<dbReference type="STRING" id="78245.Xaut_2268"/>
<dbReference type="SMART" id="SM00450">
    <property type="entry name" value="RHOD"/>
    <property type="match status" value="1"/>
</dbReference>
<dbReference type="AlphaFoldDB" id="A7IHL8"/>
<dbReference type="SUPFAM" id="SSF52821">
    <property type="entry name" value="Rhodanese/Cell cycle control phosphatase"/>
    <property type="match status" value="1"/>
</dbReference>
<proteinExistence type="predicted"/>
<dbReference type="Proteomes" id="UP000002417">
    <property type="component" value="Plasmid pXAUT01"/>
</dbReference>
<evidence type="ECO:0000313" key="4">
    <source>
        <dbReference type="Proteomes" id="UP000002417"/>
    </source>
</evidence>
<dbReference type="eggNOG" id="COG0607">
    <property type="taxonomic scope" value="Bacteria"/>
</dbReference>
<evidence type="ECO:0000313" key="2">
    <source>
        <dbReference type="EMBL" id="ABS67511.1"/>
    </source>
</evidence>
<keyword evidence="4" id="KW-1185">Reference proteome</keyword>
<name>A7IHL8_XANP2</name>
<dbReference type="Proteomes" id="UP000002417">
    <property type="component" value="Chromosome"/>
</dbReference>
<dbReference type="Gene3D" id="3.40.250.10">
    <property type="entry name" value="Rhodanese-like domain"/>
    <property type="match status" value="1"/>
</dbReference>
<reference evidence="3 4" key="2">
    <citation type="submission" date="2007-07" db="EMBL/GenBank/DDBJ databases">
        <title>Complete sequence of plasmid pXAUT01 of Xanthobacter autotrophicus Py2.</title>
        <authorList>
            <consortium name="US DOE Joint Genome Institute"/>
            <person name="Copeland A."/>
            <person name="Lucas S."/>
            <person name="Lapidus A."/>
            <person name="Barry K."/>
            <person name="Glavina del Rio T."/>
            <person name="Hammon N."/>
            <person name="Israni S."/>
            <person name="Dalin E."/>
            <person name="Tice H."/>
            <person name="Pitluck S."/>
            <person name="Sims D."/>
            <person name="Brettin T."/>
            <person name="Bruce D."/>
            <person name="Detter J.C."/>
            <person name="Han C."/>
            <person name="Tapia R."/>
            <person name="Brainard J."/>
            <person name="Schmutz J."/>
            <person name="Larimer F."/>
            <person name="Land M."/>
            <person name="Hauser L."/>
            <person name="Kyrpides N."/>
            <person name="Kim E."/>
            <person name="Ensigns S.A."/>
            <person name="Richardson P."/>
        </authorList>
    </citation>
    <scope>NUCLEOTIDE SEQUENCE [LARGE SCALE GENOMIC DNA]</scope>
    <source>
        <strain evidence="4">ATCC BAA-1158 / Py2</strain>
        <strain evidence="3">Py2</strain>
        <plasmid evidence="4">Plasmid pXAUT01</plasmid>
        <plasmid evidence="3">pXAUT01</plasmid>
    </source>
</reference>
<organism evidence="2 4">
    <name type="scientific">Xanthobacter autotrophicus (strain ATCC BAA-1158 / Py2)</name>
    <dbReference type="NCBI Taxonomy" id="78245"/>
    <lineage>
        <taxon>Bacteria</taxon>
        <taxon>Pseudomonadati</taxon>
        <taxon>Pseudomonadota</taxon>
        <taxon>Alphaproteobacteria</taxon>
        <taxon>Hyphomicrobiales</taxon>
        <taxon>Xanthobacteraceae</taxon>
        <taxon>Xanthobacter</taxon>
    </lineage>
</organism>
<geneLocation type="plasmid" evidence="3 4">
    <name>pXAUT01</name>
</geneLocation>